<proteinExistence type="predicted"/>
<name>A0AAE0BQD7_9CHLO</name>
<gene>
    <name evidence="1" type="ORF">CYMTET_49947</name>
</gene>
<evidence type="ECO:0000313" key="2">
    <source>
        <dbReference type="Proteomes" id="UP001190700"/>
    </source>
</evidence>
<protein>
    <submittedName>
        <fullName evidence="1">Uncharacterized protein</fullName>
    </submittedName>
</protein>
<evidence type="ECO:0000313" key="1">
    <source>
        <dbReference type="EMBL" id="KAK3240198.1"/>
    </source>
</evidence>
<comment type="caution">
    <text evidence="1">The sequence shown here is derived from an EMBL/GenBank/DDBJ whole genome shotgun (WGS) entry which is preliminary data.</text>
</comment>
<dbReference type="EMBL" id="LGRX02033714">
    <property type="protein sequence ID" value="KAK3240198.1"/>
    <property type="molecule type" value="Genomic_DNA"/>
</dbReference>
<dbReference type="SUPFAM" id="SSF53098">
    <property type="entry name" value="Ribonuclease H-like"/>
    <property type="match status" value="1"/>
</dbReference>
<sequence>MKRCGRLYYTFDKEIAALAPQVVNRVWDPVGDITEEEWCEEERARAQLRPGMEMRREVNTWMRTFLEPLFTVVPDKAHAFLALALDPRFKGLGVIVGLIGDRASDVRESPSSQIECERIFSIAGLAVGIRRKRLSPECLDEIVNIYKNYPQDATYDLSLLKGAEEELNPAVEWERLAR</sequence>
<dbReference type="Proteomes" id="UP001190700">
    <property type="component" value="Unassembled WGS sequence"/>
</dbReference>
<reference evidence="1 2" key="1">
    <citation type="journal article" date="2015" name="Genome Biol. Evol.">
        <title>Comparative Genomics of a Bacterivorous Green Alga Reveals Evolutionary Causalities and Consequences of Phago-Mixotrophic Mode of Nutrition.</title>
        <authorList>
            <person name="Burns J.A."/>
            <person name="Paasch A."/>
            <person name="Narechania A."/>
            <person name="Kim E."/>
        </authorList>
    </citation>
    <scope>NUCLEOTIDE SEQUENCE [LARGE SCALE GENOMIC DNA]</scope>
    <source>
        <strain evidence="1 2">PLY_AMNH</strain>
    </source>
</reference>
<keyword evidence="2" id="KW-1185">Reference proteome</keyword>
<dbReference type="InterPro" id="IPR012337">
    <property type="entry name" value="RNaseH-like_sf"/>
</dbReference>
<dbReference type="AlphaFoldDB" id="A0AAE0BQD7"/>
<accession>A0AAE0BQD7</accession>
<organism evidence="1 2">
    <name type="scientific">Cymbomonas tetramitiformis</name>
    <dbReference type="NCBI Taxonomy" id="36881"/>
    <lineage>
        <taxon>Eukaryota</taxon>
        <taxon>Viridiplantae</taxon>
        <taxon>Chlorophyta</taxon>
        <taxon>Pyramimonadophyceae</taxon>
        <taxon>Pyramimonadales</taxon>
        <taxon>Pyramimonadaceae</taxon>
        <taxon>Cymbomonas</taxon>
    </lineage>
</organism>